<evidence type="ECO:0000313" key="3">
    <source>
        <dbReference type="WBParaSite" id="TREG1_130810.1"/>
    </source>
</evidence>
<feature type="transmembrane region" description="Helical" evidence="1">
    <location>
        <begin position="60"/>
        <end position="79"/>
    </location>
</feature>
<protein>
    <submittedName>
        <fullName evidence="3">Uncharacterized protein</fullName>
    </submittedName>
</protein>
<proteinExistence type="predicted"/>
<dbReference type="Gene3D" id="3.30.60.60">
    <property type="entry name" value="N-acetyl transferase-like"/>
    <property type="match status" value="1"/>
</dbReference>
<evidence type="ECO:0000313" key="2">
    <source>
        <dbReference type="Proteomes" id="UP000050795"/>
    </source>
</evidence>
<keyword evidence="1" id="KW-0472">Membrane</keyword>
<feature type="transmembrane region" description="Helical" evidence="1">
    <location>
        <begin position="146"/>
        <end position="169"/>
    </location>
</feature>
<accession>A0AA85J5U2</accession>
<feature type="transmembrane region" description="Helical" evidence="1">
    <location>
        <begin position="85"/>
        <end position="107"/>
    </location>
</feature>
<dbReference type="AlphaFoldDB" id="A0AA85J5U2"/>
<feature type="transmembrane region" description="Helical" evidence="1">
    <location>
        <begin position="114"/>
        <end position="134"/>
    </location>
</feature>
<evidence type="ECO:0000256" key="1">
    <source>
        <dbReference type="SAM" id="Phobius"/>
    </source>
</evidence>
<dbReference type="WBParaSite" id="TREG1_130810.1">
    <property type="protein sequence ID" value="TREG1_130810.1"/>
    <property type="gene ID" value="TREG1_130810"/>
</dbReference>
<feature type="transmembrane region" description="Helical" evidence="1">
    <location>
        <begin position="217"/>
        <end position="237"/>
    </location>
</feature>
<sequence length="243" mass="27671">MSISEEYSTLFSVSTNKLLGDIPLGYYIWILIDVVFMILTTTAVLVLFTKLQTISSFFRNHFYVTFFIVFVGAILLLPIVDMTNLPNFCVYFLLGSTVLLWSVSLAAGFGSVDMFYGFISLILTTVITILTVGLARKLPSMDDDQLTVFTTISINFLILSVVLIIFSVAMQPDKPIFKILSAFFFGLFVICLIFGFINKLEMVVWWFSPYPSQFVEAFILWLLMFCLFVIVYTTSLLPKIRKK</sequence>
<feature type="transmembrane region" description="Helical" evidence="1">
    <location>
        <begin position="176"/>
        <end position="197"/>
    </location>
</feature>
<organism evidence="2 3">
    <name type="scientific">Trichobilharzia regenti</name>
    <name type="common">Nasal bird schistosome</name>
    <dbReference type="NCBI Taxonomy" id="157069"/>
    <lineage>
        <taxon>Eukaryota</taxon>
        <taxon>Metazoa</taxon>
        <taxon>Spiralia</taxon>
        <taxon>Lophotrochozoa</taxon>
        <taxon>Platyhelminthes</taxon>
        <taxon>Trematoda</taxon>
        <taxon>Digenea</taxon>
        <taxon>Strigeidida</taxon>
        <taxon>Schistosomatoidea</taxon>
        <taxon>Schistosomatidae</taxon>
        <taxon>Trichobilharzia</taxon>
    </lineage>
</organism>
<feature type="transmembrane region" description="Helical" evidence="1">
    <location>
        <begin position="26"/>
        <end position="48"/>
    </location>
</feature>
<name>A0AA85J5U2_TRIRE</name>
<keyword evidence="1" id="KW-0812">Transmembrane</keyword>
<keyword evidence="1" id="KW-1133">Transmembrane helix</keyword>
<dbReference type="Proteomes" id="UP000050795">
    <property type="component" value="Unassembled WGS sequence"/>
</dbReference>
<reference evidence="2" key="1">
    <citation type="submission" date="2022-06" db="EMBL/GenBank/DDBJ databases">
        <authorList>
            <person name="Berger JAMES D."/>
            <person name="Berger JAMES D."/>
        </authorList>
    </citation>
    <scope>NUCLEOTIDE SEQUENCE [LARGE SCALE GENOMIC DNA]</scope>
</reference>
<keyword evidence="2" id="KW-1185">Reference proteome</keyword>
<reference evidence="3" key="2">
    <citation type="submission" date="2023-11" db="UniProtKB">
        <authorList>
            <consortium name="WormBaseParasite"/>
        </authorList>
    </citation>
    <scope>IDENTIFICATION</scope>
</reference>